<evidence type="ECO:0000313" key="11">
    <source>
        <dbReference type="EMBL" id="KAF1830141.1"/>
    </source>
</evidence>
<dbReference type="InterPro" id="IPR006615">
    <property type="entry name" value="Pept_C19_DUSP"/>
</dbReference>
<dbReference type="CDD" id="cd02674">
    <property type="entry name" value="Peptidase_C19R"/>
    <property type="match status" value="1"/>
</dbReference>
<feature type="compositionally biased region" description="Basic residues" evidence="8">
    <location>
        <begin position="1660"/>
        <end position="1669"/>
    </location>
</feature>
<dbReference type="SUPFAM" id="SSF54001">
    <property type="entry name" value="Cysteine proteinases"/>
    <property type="match status" value="1"/>
</dbReference>
<feature type="compositionally biased region" description="Low complexity" evidence="8">
    <location>
        <begin position="1605"/>
        <end position="1616"/>
    </location>
</feature>
<feature type="compositionally biased region" description="Polar residues" evidence="8">
    <location>
        <begin position="393"/>
        <end position="408"/>
    </location>
</feature>
<feature type="compositionally biased region" description="Polar residues" evidence="8">
    <location>
        <begin position="482"/>
        <end position="491"/>
    </location>
</feature>
<dbReference type="PROSITE" id="PS00973">
    <property type="entry name" value="USP_2"/>
    <property type="match status" value="1"/>
</dbReference>
<dbReference type="SMART" id="SM00695">
    <property type="entry name" value="DUSP"/>
    <property type="match status" value="1"/>
</dbReference>
<dbReference type="Pfam" id="PF06337">
    <property type="entry name" value="DUSP"/>
    <property type="match status" value="1"/>
</dbReference>
<reference evidence="11" key="1">
    <citation type="submission" date="2020-01" db="EMBL/GenBank/DDBJ databases">
        <authorList>
            <consortium name="DOE Joint Genome Institute"/>
            <person name="Haridas S."/>
            <person name="Albert R."/>
            <person name="Binder M."/>
            <person name="Bloem J."/>
            <person name="Labutti K."/>
            <person name="Salamov A."/>
            <person name="Andreopoulos B."/>
            <person name="Baker S.E."/>
            <person name="Barry K."/>
            <person name="Bills G."/>
            <person name="Bluhm B.H."/>
            <person name="Cannon C."/>
            <person name="Castanera R."/>
            <person name="Culley D.E."/>
            <person name="Daum C."/>
            <person name="Ezra D."/>
            <person name="Gonzalez J.B."/>
            <person name="Henrissat B."/>
            <person name="Kuo A."/>
            <person name="Liang C."/>
            <person name="Lipzen A."/>
            <person name="Lutzoni F."/>
            <person name="Magnuson J."/>
            <person name="Mondo S."/>
            <person name="Nolan M."/>
            <person name="Ohm R."/>
            <person name="Pangilinan J."/>
            <person name="Park H.-J."/>
            <person name="Ramirez L."/>
            <person name="Alfaro M."/>
            <person name="Sun H."/>
            <person name="Tritt A."/>
            <person name="Yoshinaga Y."/>
            <person name="Zwiers L.-H."/>
            <person name="Turgeon B.G."/>
            <person name="Goodwin S.B."/>
            <person name="Spatafora J.W."/>
            <person name="Crous P.W."/>
            <person name="Grigoriev I.V."/>
        </authorList>
    </citation>
    <scope>NUCLEOTIDE SEQUENCE</scope>
    <source>
        <strain evidence="11">P77</strain>
    </source>
</reference>
<keyword evidence="7" id="KW-0788">Thiol protease</keyword>
<comment type="similarity">
    <text evidence="2">Belongs to the peptidase C19 family.</text>
</comment>
<feature type="compositionally biased region" description="Polar residues" evidence="8">
    <location>
        <begin position="553"/>
        <end position="563"/>
    </location>
</feature>
<evidence type="ECO:0000256" key="6">
    <source>
        <dbReference type="ARBA" id="ARBA00022801"/>
    </source>
</evidence>
<feature type="domain" description="USP" evidence="9">
    <location>
        <begin position="1110"/>
        <end position="1898"/>
    </location>
</feature>
<dbReference type="PROSITE" id="PS51283">
    <property type="entry name" value="DUSP"/>
    <property type="match status" value="1"/>
</dbReference>
<feature type="compositionally biased region" description="Basic residues" evidence="8">
    <location>
        <begin position="1637"/>
        <end position="1652"/>
    </location>
</feature>
<feature type="domain" description="DUSP" evidence="10">
    <location>
        <begin position="766"/>
        <end position="891"/>
    </location>
</feature>
<feature type="compositionally biased region" description="Acidic residues" evidence="8">
    <location>
        <begin position="1991"/>
        <end position="2009"/>
    </location>
</feature>
<dbReference type="SUPFAM" id="SSF143791">
    <property type="entry name" value="DUSP-like"/>
    <property type="match status" value="1"/>
</dbReference>
<dbReference type="InterPro" id="IPR001394">
    <property type="entry name" value="Peptidase_C19_UCH"/>
</dbReference>
<evidence type="ECO:0000259" key="9">
    <source>
        <dbReference type="PROSITE" id="PS50235"/>
    </source>
</evidence>
<dbReference type="PANTHER" id="PTHR21646:SF24">
    <property type="entry name" value="UBIQUITIN CARBOXYL-TERMINAL HYDROLASE"/>
    <property type="match status" value="1"/>
</dbReference>
<feature type="compositionally biased region" description="Basic and acidic residues" evidence="8">
    <location>
        <begin position="524"/>
        <end position="534"/>
    </location>
</feature>
<dbReference type="Pfam" id="PF00443">
    <property type="entry name" value="UCH"/>
    <property type="match status" value="1"/>
</dbReference>
<keyword evidence="6" id="KW-0378">Hydrolase</keyword>
<feature type="region of interest" description="Disordered" evidence="8">
    <location>
        <begin position="386"/>
        <end position="456"/>
    </location>
</feature>
<feature type="region of interest" description="Disordered" evidence="8">
    <location>
        <begin position="1075"/>
        <end position="1104"/>
    </location>
</feature>
<dbReference type="PANTHER" id="PTHR21646">
    <property type="entry name" value="UBIQUITIN CARBOXYL-TERMINAL HYDROLASE"/>
    <property type="match status" value="1"/>
</dbReference>
<protein>
    <recommendedName>
        <fullName evidence="3">ubiquitinyl hydrolase 1</fullName>
        <ecNumber evidence="3">3.4.19.12</ecNumber>
    </recommendedName>
</protein>
<feature type="region of interest" description="Disordered" evidence="8">
    <location>
        <begin position="1904"/>
        <end position="1955"/>
    </location>
</feature>
<feature type="compositionally biased region" description="Pro residues" evidence="8">
    <location>
        <begin position="600"/>
        <end position="609"/>
    </location>
</feature>
<evidence type="ECO:0000256" key="3">
    <source>
        <dbReference type="ARBA" id="ARBA00012759"/>
    </source>
</evidence>
<gene>
    <name evidence="11" type="ORF">BDW02DRAFT_592113</name>
</gene>
<keyword evidence="12" id="KW-1185">Reference proteome</keyword>
<feature type="compositionally biased region" description="Polar residues" evidence="8">
    <location>
        <begin position="174"/>
        <end position="185"/>
    </location>
</feature>
<feature type="region of interest" description="Disordered" evidence="8">
    <location>
        <begin position="970"/>
        <end position="1002"/>
    </location>
</feature>
<dbReference type="InterPro" id="IPR038765">
    <property type="entry name" value="Papain-like_cys_pep_sf"/>
</dbReference>
<evidence type="ECO:0000256" key="1">
    <source>
        <dbReference type="ARBA" id="ARBA00000707"/>
    </source>
</evidence>
<feature type="region of interest" description="Disordered" evidence="8">
    <location>
        <begin position="1568"/>
        <end position="1686"/>
    </location>
</feature>
<feature type="compositionally biased region" description="Basic and acidic residues" evidence="8">
    <location>
        <begin position="691"/>
        <end position="711"/>
    </location>
</feature>
<feature type="region of interest" description="Disordered" evidence="8">
    <location>
        <begin position="2036"/>
        <end position="2104"/>
    </location>
</feature>
<evidence type="ECO:0000313" key="12">
    <source>
        <dbReference type="Proteomes" id="UP000800040"/>
    </source>
</evidence>
<accession>A0A6A5K0C8</accession>
<feature type="compositionally biased region" description="Low complexity" evidence="8">
    <location>
        <begin position="444"/>
        <end position="456"/>
    </location>
</feature>
<dbReference type="EMBL" id="ML975408">
    <property type="protein sequence ID" value="KAF1830141.1"/>
    <property type="molecule type" value="Genomic_DNA"/>
</dbReference>
<comment type="catalytic activity">
    <reaction evidence="1">
        <text>Thiol-dependent hydrolysis of ester, thioester, amide, peptide and isopeptide bonds formed by the C-terminal Gly of ubiquitin (a 76-residue protein attached to proteins as an intracellular targeting signal).</text>
        <dbReference type="EC" id="3.4.19.12"/>
    </reaction>
</comment>
<feature type="compositionally biased region" description="Low complexity" evidence="8">
    <location>
        <begin position="1941"/>
        <end position="1955"/>
    </location>
</feature>
<evidence type="ECO:0000256" key="5">
    <source>
        <dbReference type="ARBA" id="ARBA00022786"/>
    </source>
</evidence>
<feature type="compositionally biased region" description="Polar residues" evidence="8">
    <location>
        <begin position="506"/>
        <end position="522"/>
    </location>
</feature>
<name>A0A6A5K0C8_9PLEO</name>
<dbReference type="Gene3D" id="3.90.70.10">
    <property type="entry name" value="Cysteine proteinases"/>
    <property type="match status" value="2"/>
</dbReference>
<sequence>MDPQSVAFQPREDFWRFQSEMLRVQENQADLADRVARLERKQEDDSRLKNVWGTSSPFPSVLGGTPQQVPLQQPTAEHFSTFDDNSSNLIGNLQLDADDEPRRVGATSRANSVRFDETANHGHWAHASRSSLDLIPRTGSGMGGHVMSERSYSHKSDGRQSSAGHSVHSMASGRANSLTSFGPTTPQDAPGLAPGLFILGSVPAIIRCWLNTNFKHDSLLYAAVCSGSYTSYLDLHIIEQLAFQDQIVTSEDGVRKIKLSVYLPEAIPVSASSRSSSPAPQVPSVGVDFTIIEGHNTQVNPKAIQIFLGSDMLRTHNADLLFSSNQLTLYDDDGSKLQVPLVRPEDDRAFKYMHTSNASRAPATRHDAIAALPAALQPDAIRESFATPATREPFSSTEKANGMGTATNSDDGGSSGRRSLDQRPHGLSTCIRSDARDVQEPGMSGTASGAPRAGASPAIWSNWRRDQNEKTNTGSLDWANVGKTSNGNASYQRRDTGIKVLKPSKSARTMSTSNTSPVTGQSRFFDDGKRRGEDDTNSSPAPGPAHSLRASRQAISFKTASTNNKKRKIVAPAGDAANTKDTPRSPNVGSSAGVGSSPQRPSPSPPRYLPPHLHDEVLADALDAGAHLQPVRDSNTGASSPSEAYANLTLDSREGSTDIDGAGTGTRTRTRTAEQLPQRPPPRASSPAKRLHSDMDDRPEPDGARNHDAARASKPLSTGPMQRSARATSVEMADAPNSGSIEADGAASEEESSSSSQQQQQQPDLPLIDEQVTRVMGLMSNEPLVDGQEGYVISESWLERVWARTSENISRPQNFSKEATQGPVGPVDNSHLVDAELRQDNLADQHGDDFIPLSKAAVLGQDFEILPRKAWELVLGWYGLKKDSPVIRRYAHNTVPDRSSEDISYELHPPIITIRKVRKSPNTTETPRPAETIVASRYESFTTFIMAAKKVAGIDLNNKVRIWRILKSAPTDETPPSQSAGILTPDASPRDGSPVAPAPTQRPSLVLDVASFNRLAAGTERELITGKDEKANETYNESLSLADAGLTQDQVIVLEEHDEKGEYILETTMTGTKNQVSKGLQTNTTSGRSAPTGGPVTRGRKQNGKVRGHVGLSNLGNTCYMNSALQCLRSVEELSMYFVKNKWKEEVNVDNPIGHKGVIAKSYANLLAAIYGFDNNSSVSPKDFKQKLGKANSLFSGYGQQDSQEFVSWLVDALHEDLNRVHEKPYRENPDSDDNTFRDPEAIKQLGETYRANHRARNDSVAMDLFSGFYKNTMVCPDCEKVSITFDPYSQLTLQLPIEHSWNHTITYVPLYGKPYQLEVDIDKNATIKMLKDNKFYRHLEDASTISESNIGARDDVFFYELEMAPSNWPAPKKKGSKYRTMFSQSSDEEIPDTVSPLHDRVLIPIFHRSPSVSAYRASGYTLTLWPTFIVLTREEAKDYDTILKKVLAKVAQMTTRQILSELNDPEPEQSRPGSDVVLTTEEDASPNDPQVKDGSIEGEDMVEVTMTDPAESPAQPTESNQMPDVLRPGSYIHPEFRQLFELKHTRKTNEFVPTGWTAVDHSKTYEPISKRIRIPPSREESVRSSPGGSETTSSDEDEDVSQSTTVDTDAAIDAANVSSDEEMQSIEPVAPEFARSGRHNKKKSKKARKHERKMERKHANNKNFKNQKGRVPEQPNYPEGPDDEADESLIRMGEALILEWTQEAIDALFGGNSDDDARGTDVMKSVEVLDDSEIRQKKEKRAARKKSGINLDECFTESSKSEVLSEDNAWYCSRCKELRRATKTLEIWTVPDILIIHLKRFSGHRSFRDKIEDLVDFPVEGLDLSGKVGFPESKDLTYDLFAVDNHYGGLGGGHYTATARNFFDQQWYDYNDSIVSRCDSGRKAVSRAAYLLFYRRRTPVPLGPPSLQQIVTADSKNPDSEEDQEQDADELRSRSPAGNGLRLGDSSRNGSSSAGAVVAGAGALHGGGYQRSAVGNHPKNGAAAAVGNLSDDDDLPPAYGADDDEGFVDDTNPLYNGPYKNPWELDADEPVWSFSGIKPLSHSRNSDDDNASDVPATGSESGMNLSNRMLEDFGDDDVVGTHAGVSTPTQEDDVAEIRLVETD</sequence>
<keyword evidence="4" id="KW-0645">Protease</keyword>
<dbReference type="InterPro" id="IPR035927">
    <property type="entry name" value="DUSP-like_sf"/>
</dbReference>
<dbReference type="Gene3D" id="3.30.2230.10">
    <property type="entry name" value="DUSP-like"/>
    <property type="match status" value="1"/>
</dbReference>
<dbReference type="Proteomes" id="UP000800040">
    <property type="component" value="Unassembled WGS sequence"/>
</dbReference>
<feature type="compositionally biased region" description="Low complexity" evidence="8">
    <location>
        <begin position="753"/>
        <end position="762"/>
    </location>
</feature>
<dbReference type="InterPro" id="IPR018200">
    <property type="entry name" value="USP_CS"/>
</dbReference>
<feature type="compositionally biased region" description="Polar residues" evidence="8">
    <location>
        <begin position="1075"/>
        <end position="1089"/>
    </location>
</feature>
<dbReference type="GO" id="GO:0016579">
    <property type="term" value="P:protein deubiquitination"/>
    <property type="evidence" value="ECO:0007669"/>
    <property type="project" value="InterPro"/>
</dbReference>
<keyword evidence="5" id="KW-0833">Ubl conjugation pathway</keyword>
<dbReference type="PROSITE" id="PS50235">
    <property type="entry name" value="USP_3"/>
    <property type="match status" value="1"/>
</dbReference>
<evidence type="ECO:0000256" key="8">
    <source>
        <dbReference type="SAM" id="MobiDB-lite"/>
    </source>
</evidence>
<feature type="compositionally biased region" description="Polar residues" evidence="8">
    <location>
        <begin position="2059"/>
        <end position="2068"/>
    </location>
</feature>
<feature type="compositionally biased region" description="Polar residues" evidence="8">
    <location>
        <begin position="1907"/>
        <end position="1916"/>
    </location>
</feature>
<dbReference type="OrthoDB" id="952271at2759"/>
<evidence type="ECO:0000256" key="7">
    <source>
        <dbReference type="ARBA" id="ARBA00022807"/>
    </source>
</evidence>
<evidence type="ECO:0000259" key="10">
    <source>
        <dbReference type="PROSITE" id="PS51283"/>
    </source>
</evidence>
<dbReference type="InterPro" id="IPR050185">
    <property type="entry name" value="Ub_carboxyl-term_hydrolase"/>
</dbReference>
<feature type="region of interest" description="Disordered" evidence="8">
    <location>
        <begin position="1971"/>
        <end position="2022"/>
    </location>
</feature>
<dbReference type="EC" id="3.4.19.12" evidence="3"/>
<feature type="region of interest" description="Disordered" evidence="8">
    <location>
        <begin position="1460"/>
        <end position="1530"/>
    </location>
</feature>
<feature type="region of interest" description="Disordered" evidence="8">
    <location>
        <begin position="468"/>
        <end position="612"/>
    </location>
</feature>
<proteinExistence type="inferred from homology"/>
<dbReference type="GO" id="GO:0004843">
    <property type="term" value="F:cysteine-type deubiquitinase activity"/>
    <property type="evidence" value="ECO:0007669"/>
    <property type="project" value="UniProtKB-EC"/>
</dbReference>
<dbReference type="InterPro" id="IPR028889">
    <property type="entry name" value="USP"/>
</dbReference>
<feature type="compositionally biased region" description="Basic and acidic residues" evidence="8">
    <location>
        <begin position="147"/>
        <end position="158"/>
    </location>
</feature>
<evidence type="ECO:0000256" key="2">
    <source>
        <dbReference type="ARBA" id="ARBA00009085"/>
    </source>
</evidence>
<organism evidence="11 12">
    <name type="scientific">Decorospora gaudefroyi</name>
    <dbReference type="NCBI Taxonomy" id="184978"/>
    <lineage>
        <taxon>Eukaryota</taxon>
        <taxon>Fungi</taxon>
        <taxon>Dikarya</taxon>
        <taxon>Ascomycota</taxon>
        <taxon>Pezizomycotina</taxon>
        <taxon>Dothideomycetes</taxon>
        <taxon>Pleosporomycetidae</taxon>
        <taxon>Pleosporales</taxon>
        <taxon>Pleosporineae</taxon>
        <taxon>Pleosporaceae</taxon>
        <taxon>Decorospora</taxon>
    </lineage>
</organism>
<feature type="compositionally biased region" description="Polar residues" evidence="8">
    <location>
        <begin position="715"/>
        <end position="727"/>
    </location>
</feature>
<dbReference type="GO" id="GO:0006508">
    <property type="term" value="P:proteolysis"/>
    <property type="evidence" value="ECO:0007669"/>
    <property type="project" value="UniProtKB-KW"/>
</dbReference>
<dbReference type="PROSITE" id="PS00972">
    <property type="entry name" value="USP_1"/>
    <property type="match status" value="1"/>
</dbReference>
<evidence type="ECO:0000256" key="4">
    <source>
        <dbReference type="ARBA" id="ARBA00022670"/>
    </source>
</evidence>
<feature type="region of interest" description="Disordered" evidence="8">
    <location>
        <begin position="137"/>
        <end position="185"/>
    </location>
</feature>
<feature type="region of interest" description="Disordered" evidence="8">
    <location>
        <begin position="649"/>
        <end position="765"/>
    </location>
</feature>
<feature type="compositionally biased region" description="Polar residues" evidence="8">
    <location>
        <begin position="584"/>
        <end position="594"/>
    </location>
</feature>